<dbReference type="InterPro" id="IPR041243">
    <property type="entry name" value="STI1/HOP_DP"/>
</dbReference>
<feature type="compositionally biased region" description="Low complexity" evidence="8">
    <location>
        <begin position="220"/>
        <end position="235"/>
    </location>
</feature>
<name>A0A482WZW7_LAOST</name>
<comment type="subcellular location">
    <subcellularLocation>
        <location evidence="4">Dynein axonemal particle</location>
    </subcellularLocation>
</comment>
<dbReference type="Pfam" id="PF13181">
    <property type="entry name" value="TPR_8"/>
    <property type="match status" value="1"/>
</dbReference>
<dbReference type="SMART" id="SM00028">
    <property type="entry name" value="TPR"/>
    <property type="match status" value="9"/>
</dbReference>
<evidence type="ECO:0000256" key="7">
    <source>
        <dbReference type="PROSITE-ProRule" id="PRU00339"/>
    </source>
</evidence>
<feature type="region of interest" description="Disordered" evidence="8">
    <location>
        <begin position="208"/>
        <end position="264"/>
    </location>
</feature>
<dbReference type="InterPro" id="IPR006636">
    <property type="entry name" value="STI1_HS-bd"/>
</dbReference>
<feature type="repeat" description="TPR" evidence="7">
    <location>
        <begin position="72"/>
        <end position="105"/>
    </location>
</feature>
<dbReference type="STRING" id="195883.A0A482WZW7"/>
<dbReference type="InterPro" id="IPR019734">
    <property type="entry name" value="TPR_rpt"/>
</dbReference>
<dbReference type="FunFam" id="1.10.260.100:FF:000002">
    <property type="entry name" value="Stress-induced-phosphoprotein 1 (Hsp70/Hsp90-organizing)"/>
    <property type="match status" value="1"/>
</dbReference>
<dbReference type="FunFam" id="1.25.40.10:FF:000020">
    <property type="entry name" value="Stress-induced phosphoprotein 1"/>
    <property type="match status" value="1"/>
</dbReference>
<dbReference type="Pfam" id="PF13414">
    <property type="entry name" value="TPR_11"/>
    <property type="match status" value="1"/>
</dbReference>
<feature type="repeat" description="TPR" evidence="7">
    <location>
        <begin position="38"/>
        <end position="71"/>
    </location>
</feature>
<evidence type="ECO:0000256" key="6">
    <source>
        <dbReference type="ARBA" id="ARBA00045590"/>
    </source>
</evidence>
<evidence type="ECO:0000256" key="8">
    <source>
        <dbReference type="SAM" id="MobiDB-lite"/>
    </source>
</evidence>
<dbReference type="SUPFAM" id="SSF48452">
    <property type="entry name" value="TPR-like"/>
    <property type="match status" value="3"/>
</dbReference>
<gene>
    <name evidence="10" type="ORF">LSTR_LSTR014295</name>
</gene>
<evidence type="ECO:0000313" key="11">
    <source>
        <dbReference type="Proteomes" id="UP000291343"/>
    </source>
</evidence>
<dbReference type="InParanoid" id="A0A482WZW7"/>
<dbReference type="FunFam" id="1.10.260.100:FF:000004">
    <property type="entry name" value="Putative stress-induced-phosphoprotein 1"/>
    <property type="match status" value="1"/>
</dbReference>
<feature type="repeat" description="TPR" evidence="7">
    <location>
        <begin position="393"/>
        <end position="426"/>
    </location>
</feature>
<dbReference type="GO" id="GO:0051879">
    <property type="term" value="F:Hsp90 protein binding"/>
    <property type="evidence" value="ECO:0007669"/>
    <property type="project" value="TreeGrafter"/>
</dbReference>
<dbReference type="EMBL" id="QKKF02021816">
    <property type="protein sequence ID" value="RZF38741.1"/>
    <property type="molecule type" value="Genomic_DNA"/>
</dbReference>
<comment type="caution">
    <text evidence="10">The sequence shown here is derived from an EMBL/GenBank/DDBJ whole genome shotgun (WGS) entry which is preliminary data.</text>
</comment>
<feature type="domain" description="STI1" evidence="9">
    <location>
        <begin position="146"/>
        <end position="185"/>
    </location>
</feature>
<proteinExistence type="predicted"/>
<feature type="repeat" description="TPR" evidence="7">
    <location>
        <begin position="461"/>
        <end position="494"/>
    </location>
</feature>
<reference evidence="10 11" key="1">
    <citation type="journal article" date="2017" name="Gigascience">
        <title>Genome sequence of the small brown planthopper, Laodelphax striatellus.</title>
        <authorList>
            <person name="Zhu J."/>
            <person name="Jiang F."/>
            <person name="Wang X."/>
            <person name="Yang P."/>
            <person name="Bao Y."/>
            <person name="Zhao W."/>
            <person name="Wang W."/>
            <person name="Lu H."/>
            <person name="Wang Q."/>
            <person name="Cui N."/>
            <person name="Li J."/>
            <person name="Chen X."/>
            <person name="Luo L."/>
            <person name="Yu J."/>
            <person name="Kang L."/>
            <person name="Cui F."/>
        </authorList>
    </citation>
    <scope>NUCLEOTIDE SEQUENCE [LARGE SCALE GENOMIC DNA]</scope>
    <source>
        <strain evidence="10">Lst14</strain>
    </source>
</reference>
<dbReference type="Pfam" id="PF13424">
    <property type="entry name" value="TPR_12"/>
    <property type="match status" value="1"/>
</dbReference>
<organism evidence="10 11">
    <name type="scientific">Laodelphax striatellus</name>
    <name type="common">Small brown planthopper</name>
    <name type="synonym">Delphax striatella</name>
    <dbReference type="NCBI Taxonomy" id="195883"/>
    <lineage>
        <taxon>Eukaryota</taxon>
        <taxon>Metazoa</taxon>
        <taxon>Ecdysozoa</taxon>
        <taxon>Arthropoda</taxon>
        <taxon>Hexapoda</taxon>
        <taxon>Insecta</taxon>
        <taxon>Pterygota</taxon>
        <taxon>Neoptera</taxon>
        <taxon>Paraneoptera</taxon>
        <taxon>Hemiptera</taxon>
        <taxon>Auchenorrhyncha</taxon>
        <taxon>Fulgoroidea</taxon>
        <taxon>Delphacidae</taxon>
        <taxon>Criomorphinae</taxon>
        <taxon>Laodelphax</taxon>
    </lineage>
</organism>
<dbReference type="PANTHER" id="PTHR22904">
    <property type="entry name" value="TPR REPEAT CONTAINING PROTEIN"/>
    <property type="match status" value="1"/>
</dbReference>
<keyword evidence="3 7" id="KW-0802">TPR repeat</keyword>
<feature type="domain" description="STI1" evidence="9">
    <location>
        <begin position="522"/>
        <end position="561"/>
    </location>
</feature>
<dbReference type="AlphaFoldDB" id="A0A482WZW7"/>
<keyword evidence="11" id="KW-1185">Reference proteome</keyword>
<dbReference type="Proteomes" id="UP000291343">
    <property type="component" value="Unassembled WGS sequence"/>
</dbReference>
<dbReference type="OrthoDB" id="2423701at2759"/>
<evidence type="ECO:0000256" key="4">
    <source>
        <dbReference type="ARBA" id="ARBA00024190"/>
    </source>
</evidence>
<keyword evidence="1" id="KW-0963">Cytoplasm</keyword>
<keyword evidence="2" id="KW-0677">Repeat</keyword>
<evidence type="ECO:0000256" key="1">
    <source>
        <dbReference type="ARBA" id="ARBA00022490"/>
    </source>
</evidence>
<evidence type="ECO:0000256" key="5">
    <source>
        <dbReference type="ARBA" id="ARBA00026193"/>
    </source>
</evidence>
<dbReference type="SMR" id="A0A482WZW7"/>
<accession>A0A482WZW7</accession>
<dbReference type="Pfam" id="PF17830">
    <property type="entry name" value="STI1-HOP_DP"/>
    <property type="match status" value="2"/>
</dbReference>
<sequence>MRNVDELKKKGNDALQVGNFAEAISCYTEAIQLDASNHVLFSNRSAAYAKSGDYDKALQDAEQTVKLKPDWAKGYSRKGASLHYLGRFEDAIKAYQEGLKLEPNNEQLKEGIRESTQSMNTIPGMGGMGGFPGANIFSGANNPFNAPDLFVKLRSDPHTRALLDDPDYLKLLETLKNNPNALSTKLSDPRVLATLGVLWDLDLSANRSEEPMDVDPPKPSSSSSSTSASSASASAPKKEPEPPKVDPDANLTPEEKKAKAEKNLGNEAYKKKDFETALKHYTKAIEILPSEMTFYNNIAAVYFEQKEWQKCIDQCHKAIEVGRENRADFKLIAKAFSRIGNVYRKMEDWHNAKMFYEKSMSEHRTPEVKTIISELDKKVKEAERKAYINPELAEEMKEKGNELFNKGNYAEAIKFYTEAIKRNPDDPKYYSNRAACYTKLAAFDLGLKDCDKCLELDPKFIKGWIRKGKILQGMQQPSKAYAAYQRAVDLDPNNAEALEGYRTCLVAQNSNPEEVRKRAMSDPEVQAILQDPAMRIILEQMQNDPKALHDHLKNPNIAAKIQKLLESGLIAIH</sequence>
<dbReference type="PROSITE" id="PS50293">
    <property type="entry name" value="TPR_REGION"/>
    <property type="match status" value="1"/>
</dbReference>
<evidence type="ECO:0000256" key="2">
    <source>
        <dbReference type="ARBA" id="ARBA00022737"/>
    </source>
</evidence>
<dbReference type="Pfam" id="PF00515">
    <property type="entry name" value="TPR_1"/>
    <property type="match status" value="2"/>
</dbReference>
<dbReference type="PROSITE" id="PS50005">
    <property type="entry name" value="TPR"/>
    <property type="match status" value="7"/>
</dbReference>
<dbReference type="GO" id="GO:0120293">
    <property type="term" value="C:dynein axonemal particle"/>
    <property type="evidence" value="ECO:0007669"/>
    <property type="project" value="UniProtKB-SubCell"/>
</dbReference>
<dbReference type="InterPro" id="IPR011990">
    <property type="entry name" value="TPR-like_helical_dom_sf"/>
</dbReference>
<feature type="compositionally biased region" description="Basic and acidic residues" evidence="8">
    <location>
        <begin position="236"/>
        <end position="264"/>
    </location>
</feature>
<dbReference type="Gene3D" id="1.25.40.10">
    <property type="entry name" value="Tetratricopeptide repeat domain"/>
    <property type="match status" value="3"/>
</dbReference>
<dbReference type="PANTHER" id="PTHR22904:SF523">
    <property type="entry name" value="STRESS-INDUCED-PHOSPHOPROTEIN 1"/>
    <property type="match status" value="1"/>
</dbReference>
<dbReference type="Pfam" id="PF13432">
    <property type="entry name" value="TPR_16"/>
    <property type="match status" value="1"/>
</dbReference>
<feature type="repeat" description="TPR" evidence="7">
    <location>
        <begin position="333"/>
        <end position="366"/>
    </location>
</feature>
<evidence type="ECO:0000313" key="10">
    <source>
        <dbReference type="EMBL" id="RZF38741.1"/>
    </source>
</evidence>
<dbReference type="Gene3D" id="1.10.260.100">
    <property type="match status" value="2"/>
</dbReference>
<protein>
    <recommendedName>
        <fullName evidence="5">Stress-induced-phosphoprotein 1</fullName>
    </recommendedName>
</protein>
<dbReference type="FunCoup" id="A0A482WZW7">
    <property type="interactions" value="1762"/>
</dbReference>
<dbReference type="FunFam" id="1.25.40.10:FF:000027">
    <property type="entry name" value="stress-induced-phosphoprotein 1 isoform X1"/>
    <property type="match status" value="1"/>
</dbReference>
<dbReference type="SMART" id="SM00727">
    <property type="entry name" value="STI1"/>
    <property type="match status" value="2"/>
</dbReference>
<evidence type="ECO:0000256" key="3">
    <source>
        <dbReference type="ARBA" id="ARBA00022803"/>
    </source>
</evidence>
<feature type="repeat" description="TPR" evidence="7">
    <location>
        <begin position="258"/>
        <end position="291"/>
    </location>
</feature>
<evidence type="ECO:0000259" key="9">
    <source>
        <dbReference type="SMART" id="SM00727"/>
    </source>
</evidence>
<feature type="repeat" description="TPR" evidence="7">
    <location>
        <begin position="4"/>
        <end position="37"/>
    </location>
</feature>
<comment type="function">
    <text evidence="6">Acts as a co-chaperone for HSP90AA1. Mediates the association of the molecular chaperones HSPA8/HSC70 and HSP90.</text>
</comment>
<dbReference type="FunFam" id="1.25.40.10:FF:000010">
    <property type="entry name" value="Stress-induced phosphoprotein 1"/>
    <property type="match status" value="1"/>
</dbReference>